<evidence type="ECO:0000313" key="1">
    <source>
        <dbReference type="EMBL" id="SKA59545.1"/>
    </source>
</evidence>
<dbReference type="OrthoDB" id="1551260at2"/>
<evidence type="ECO:0000313" key="2">
    <source>
        <dbReference type="Proteomes" id="UP000190162"/>
    </source>
</evidence>
<dbReference type="Proteomes" id="UP000190162">
    <property type="component" value="Unassembled WGS sequence"/>
</dbReference>
<dbReference type="EMBL" id="FUXU01000046">
    <property type="protein sequence ID" value="SKA59545.1"/>
    <property type="molecule type" value="Genomic_DNA"/>
</dbReference>
<keyword evidence="2" id="KW-1185">Reference proteome</keyword>
<dbReference type="AlphaFoldDB" id="A0A1T4V3M2"/>
<proteinExistence type="predicted"/>
<accession>A0A1T4V3M2</accession>
<gene>
    <name evidence="1" type="ORF">SAMN02745132_03144</name>
</gene>
<sequence length="68" mass="7840">MGIKKPSPPKILQYFKYLHLPDRLQTVSKPFNELAYLIAEDLPDNEEREIALRKLLEAKDCAVRAMLG</sequence>
<protein>
    <submittedName>
        <fullName evidence="1">Uncharacterized protein</fullName>
    </submittedName>
</protein>
<organism evidence="1 2">
    <name type="scientific">Enterovibrio nigricans DSM 22720</name>
    <dbReference type="NCBI Taxonomy" id="1121868"/>
    <lineage>
        <taxon>Bacteria</taxon>
        <taxon>Pseudomonadati</taxon>
        <taxon>Pseudomonadota</taxon>
        <taxon>Gammaproteobacteria</taxon>
        <taxon>Vibrionales</taxon>
        <taxon>Vibrionaceae</taxon>
        <taxon>Enterovibrio</taxon>
    </lineage>
</organism>
<dbReference type="RefSeq" id="WP_078753383.1">
    <property type="nucleotide sequence ID" value="NZ_FUXU01000046.1"/>
</dbReference>
<reference evidence="2" key="1">
    <citation type="submission" date="2017-02" db="EMBL/GenBank/DDBJ databases">
        <authorList>
            <person name="Varghese N."/>
            <person name="Submissions S."/>
        </authorList>
    </citation>
    <scope>NUCLEOTIDE SEQUENCE [LARGE SCALE GENOMIC DNA]</scope>
    <source>
        <strain evidence="2">DSM 22720</strain>
    </source>
</reference>
<name>A0A1T4V3M2_9GAMM</name>